<keyword evidence="3" id="KW-0540">Nuclease</keyword>
<evidence type="ECO:0000256" key="1">
    <source>
        <dbReference type="SAM" id="MobiDB-lite"/>
    </source>
</evidence>
<name>A0ABV6VCX7_9ACTN</name>
<evidence type="ECO:0000313" key="3">
    <source>
        <dbReference type="EMBL" id="MFC1411570.1"/>
    </source>
</evidence>
<keyword evidence="4" id="KW-1185">Reference proteome</keyword>
<evidence type="ECO:0000313" key="4">
    <source>
        <dbReference type="Proteomes" id="UP001592582"/>
    </source>
</evidence>
<feature type="region of interest" description="Disordered" evidence="1">
    <location>
        <begin position="340"/>
        <end position="380"/>
    </location>
</feature>
<reference evidence="3 4" key="1">
    <citation type="submission" date="2024-09" db="EMBL/GenBank/DDBJ databases">
        <authorList>
            <person name="Lee S.D."/>
        </authorList>
    </citation>
    <scope>NUCLEOTIDE SEQUENCE [LARGE SCALE GENOMIC DNA]</scope>
    <source>
        <strain evidence="3 4">N1-1</strain>
    </source>
</reference>
<feature type="compositionally biased region" description="Basic and acidic residues" evidence="1">
    <location>
        <begin position="358"/>
        <end position="367"/>
    </location>
</feature>
<dbReference type="RefSeq" id="WP_380511444.1">
    <property type="nucleotide sequence ID" value="NZ_JBHEZX010000008.1"/>
</dbReference>
<dbReference type="EMBL" id="JBHEZX010000008">
    <property type="protein sequence ID" value="MFC1411570.1"/>
    <property type="molecule type" value="Genomic_DNA"/>
</dbReference>
<dbReference type="PROSITE" id="PS50179">
    <property type="entry name" value="VHS"/>
    <property type="match status" value="1"/>
</dbReference>
<evidence type="ECO:0000259" key="2">
    <source>
        <dbReference type="PROSITE" id="PS50179"/>
    </source>
</evidence>
<keyword evidence="3" id="KW-0378">Hydrolase</keyword>
<feature type="compositionally biased region" description="Low complexity" evidence="1">
    <location>
        <begin position="368"/>
        <end position="380"/>
    </location>
</feature>
<gene>
    <name evidence="3" type="ORF">ACEZDG_20110</name>
</gene>
<dbReference type="SMART" id="SM00507">
    <property type="entry name" value="HNHc"/>
    <property type="match status" value="1"/>
</dbReference>
<sequence>MNERPQKAMSVRGSACPQDARNATPPEGVQVDAKPRGIALYHDMRVEEDFNKCATRLFTILKKAAAERPGAPRYLYLDIQGHRNAAGGYDADALEIIREFLLDFLGPYVTEISTPLYRARNPKPQREDIPDVLNIQDPNREHTYDHGDLGVRNRDSGPDQRRSRPPVRAIADYLGLDEPICLICWQAPVERAHVVPESLGGSNDVRNFALLCPQHHREAPDVADAEAFWSWVDYACDRDGHMKWDGVDPEMLARMEHVGLHIDISGPVRKSLHHFTRVRDELVRHYGWCPEDFAGGYHWGALMEEFHTVIDAATSTHFNVAKKASTEAWALEVARRRLRDRDAAGEPADNQPTVSDRSSVELAERTASKSPGSSSARSLADAARRADTAIEAAALVRDLIGSAGVSNADDVLRGIKEEVADRTAQVERLAAELMEHAACRNCGHAVARIGDVPWRHSAAAPMSRGCRAASFDRDGTWDDSLNRSWKAMPRRTLR</sequence>
<comment type="caution">
    <text evidence="3">The sequence shown here is derived from an EMBL/GenBank/DDBJ whole genome shotgun (WGS) entry which is preliminary data.</text>
</comment>
<dbReference type="Proteomes" id="UP001592582">
    <property type="component" value="Unassembled WGS sequence"/>
</dbReference>
<dbReference type="InterPro" id="IPR002014">
    <property type="entry name" value="VHS_dom"/>
</dbReference>
<dbReference type="GO" id="GO:0004519">
    <property type="term" value="F:endonuclease activity"/>
    <property type="evidence" value="ECO:0007669"/>
    <property type="project" value="UniProtKB-KW"/>
</dbReference>
<dbReference type="CDD" id="cd00085">
    <property type="entry name" value="HNHc"/>
    <property type="match status" value="1"/>
</dbReference>
<protein>
    <submittedName>
        <fullName evidence="3">HNH endonuclease</fullName>
    </submittedName>
</protein>
<feature type="domain" description="VHS" evidence="2">
    <location>
        <begin position="380"/>
        <end position="446"/>
    </location>
</feature>
<feature type="region of interest" description="Disordered" evidence="1">
    <location>
        <begin position="1"/>
        <end position="29"/>
    </location>
</feature>
<dbReference type="InterPro" id="IPR003615">
    <property type="entry name" value="HNH_nuc"/>
</dbReference>
<feature type="region of interest" description="Disordered" evidence="1">
    <location>
        <begin position="119"/>
        <end position="165"/>
    </location>
</feature>
<accession>A0ABV6VCX7</accession>
<feature type="compositionally biased region" description="Basic and acidic residues" evidence="1">
    <location>
        <begin position="138"/>
        <end position="162"/>
    </location>
</feature>
<keyword evidence="3" id="KW-0255">Endonuclease</keyword>
<organism evidence="3 4">
    <name type="scientific">Streptacidiphilus alkalitolerans</name>
    <dbReference type="NCBI Taxonomy" id="3342712"/>
    <lineage>
        <taxon>Bacteria</taxon>
        <taxon>Bacillati</taxon>
        <taxon>Actinomycetota</taxon>
        <taxon>Actinomycetes</taxon>
        <taxon>Kitasatosporales</taxon>
        <taxon>Streptomycetaceae</taxon>
        <taxon>Streptacidiphilus</taxon>
    </lineage>
</organism>
<proteinExistence type="predicted"/>